<organism evidence="19 20">
    <name type="scientific">Drechslerella stenobrocha 248</name>
    <dbReference type="NCBI Taxonomy" id="1043628"/>
    <lineage>
        <taxon>Eukaryota</taxon>
        <taxon>Fungi</taxon>
        <taxon>Dikarya</taxon>
        <taxon>Ascomycota</taxon>
        <taxon>Pezizomycotina</taxon>
        <taxon>Orbiliomycetes</taxon>
        <taxon>Orbiliales</taxon>
        <taxon>Orbiliaceae</taxon>
        <taxon>Drechslerella</taxon>
    </lineage>
</organism>
<feature type="disulfide bond" evidence="15">
    <location>
        <begin position="50"/>
        <end position="83"/>
    </location>
</feature>
<feature type="disulfide bond" evidence="15">
    <location>
        <begin position="41"/>
        <end position="48"/>
    </location>
</feature>
<feature type="region of interest" description="Disordered" evidence="16">
    <location>
        <begin position="103"/>
        <end position="155"/>
    </location>
</feature>
<feature type="domain" description="CFEM" evidence="18">
    <location>
        <begin position="1"/>
        <end position="106"/>
    </location>
</feature>
<keyword evidence="14" id="KW-0449">Lipoprotein</keyword>
<dbReference type="PANTHER" id="PTHR37928">
    <property type="entry name" value="CFEM DOMAIN PROTEIN (AFU_ORTHOLOGUE AFUA_6G14090)"/>
    <property type="match status" value="1"/>
</dbReference>
<reference evidence="19 20" key="1">
    <citation type="submission" date="2013-05" db="EMBL/GenBank/DDBJ databases">
        <title>Drechslerella stenobrocha genome reveals carnivorous origination and mechanical trapping mechanism of predatory fungi.</title>
        <authorList>
            <person name="Liu X."/>
            <person name="Zhang W."/>
            <person name="Liu K."/>
        </authorList>
    </citation>
    <scope>NUCLEOTIDE SEQUENCE [LARGE SCALE GENOMIC DNA]</scope>
    <source>
        <strain evidence="19 20">248</strain>
    </source>
</reference>
<evidence type="ECO:0000256" key="16">
    <source>
        <dbReference type="SAM" id="MobiDB-lite"/>
    </source>
</evidence>
<dbReference type="EMBL" id="KI966418">
    <property type="protein sequence ID" value="EWC46365.1"/>
    <property type="molecule type" value="Genomic_DNA"/>
</dbReference>
<accession>W7IB91</accession>
<feature type="chain" id="PRO_5004893784" description="CFEM domain-containing protein" evidence="17">
    <location>
        <begin position="19"/>
        <end position="174"/>
    </location>
</feature>
<dbReference type="GO" id="GO:0046872">
    <property type="term" value="F:metal ion binding"/>
    <property type="evidence" value="ECO:0007669"/>
    <property type="project" value="UniProtKB-UniRule"/>
</dbReference>
<keyword evidence="6 15" id="KW-0349">Heme</keyword>
<proteinExistence type="inferred from homology"/>
<keyword evidence="8 15" id="KW-0479">Metal-binding</keyword>
<keyword evidence="9 17" id="KW-0732">Signal</keyword>
<evidence type="ECO:0000256" key="17">
    <source>
        <dbReference type="SAM" id="SignalP"/>
    </source>
</evidence>
<dbReference type="HOGENOM" id="CLU_063084_1_1_1"/>
<evidence type="ECO:0000256" key="14">
    <source>
        <dbReference type="ARBA" id="ARBA00023288"/>
    </source>
</evidence>
<dbReference type="OrthoDB" id="3767534at2759"/>
<dbReference type="GO" id="GO:0005886">
    <property type="term" value="C:plasma membrane"/>
    <property type="evidence" value="ECO:0007669"/>
    <property type="project" value="UniProtKB-SubCell"/>
</dbReference>
<evidence type="ECO:0000313" key="19">
    <source>
        <dbReference type="EMBL" id="EWC46365.1"/>
    </source>
</evidence>
<evidence type="ECO:0000256" key="2">
    <source>
        <dbReference type="ARBA" id="ARBA00004613"/>
    </source>
</evidence>
<dbReference type="InterPro" id="IPR051735">
    <property type="entry name" value="CFEM_domain"/>
</dbReference>
<dbReference type="PROSITE" id="PS52012">
    <property type="entry name" value="CFEM"/>
    <property type="match status" value="1"/>
</dbReference>
<feature type="compositionally biased region" description="Low complexity" evidence="16">
    <location>
        <begin position="103"/>
        <end position="128"/>
    </location>
</feature>
<feature type="binding site" description="axial binding residue" evidence="15">
    <location>
        <position position="45"/>
    </location>
    <ligand>
        <name>heme</name>
        <dbReference type="ChEBI" id="CHEBI:30413"/>
    </ligand>
    <ligandPart>
        <name>Fe</name>
        <dbReference type="ChEBI" id="CHEBI:18248"/>
    </ligandPart>
</feature>
<gene>
    <name evidence="19" type="ORF">DRE_04308</name>
</gene>
<feature type="disulfide bond" evidence="15">
    <location>
        <begin position="27"/>
        <end position="67"/>
    </location>
</feature>
<comment type="similarity">
    <text evidence="3">Belongs to the RBT5 family.</text>
</comment>
<evidence type="ECO:0000313" key="20">
    <source>
        <dbReference type="Proteomes" id="UP000024837"/>
    </source>
</evidence>
<comment type="subcellular location">
    <subcellularLocation>
        <location evidence="1">Cell membrane</location>
        <topology evidence="1">Lipid-anchor</topology>
        <topology evidence="1">GPI-anchor</topology>
    </subcellularLocation>
    <subcellularLocation>
        <location evidence="2">Secreted</location>
    </subcellularLocation>
</comment>
<keyword evidence="4" id="KW-1003">Cell membrane</keyword>
<keyword evidence="7" id="KW-0336">GPI-anchor</keyword>
<evidence type="ECO:0000256" key="1">
    <source>
        <dbReference type="ARBA" id="ARBA00004609"/>
    </source>
</evidence>
<dbReference type="PANTHER" id="PTHR37928:SF2">
    <property type="entry name" value="GPI ANCHORED CFEM DOMAIN PROTEIN (AFU_ORTHOLOGUE AFUA_6G10580)"/>
    <property type="match status" value="1"/>
</dbReference>
<evidence type="ECO:0000256" key="13">
    <source>
        <dbReference type="ARBA" id="ARBA00023180"/>
    </source>
</evidence>
<keyword evidence="10 15" id="KW-0408">Iron</keyword>
<evidence type="ECO:0000259" key="18">
    <source>
        <dbReference type="PROSITE" id="PS52012"/>
    </source>
</evidence>
<keyword evidence="11" id="KW-0472">Membrane</keyword>
<evidence type="ECO:0000256" key="11">
    <source>
        <dbReference type="ARBA" id="ARBA00023136"/>
    </source>
</evidence>
<dbReference type="Pfam" id="PF05730">
    <property type="entry name" value="CFEM"/>
    <property type="match status" value="1"/>
</dbReference>
<evidence type="ECO:0000256" key="8">
    <source>
        <dbReference type="ARBA" id="ARBA00022723"/>
    </source>
</evidence>
<keyword evidence="5" id="KW-0964">Secreted</keyword>
<evidence type="ECO:0000256" key="5">
    <source>
        <dbReference type="ARBA" id="ARBA00022525"/>
    </source>
</evidence>
<dbReference type="AlphaFoldDB" id="W7IB91"/>
<evidence type="ECO:0000256" key="12">
    <source>
        <dbReference type="ARBA" id="ARBA00023157"/>
    </source>
</evidence>
<evidence type="ECO:0000256" key="15">
    <source>
        <dbReference type="PROSITE-ProRule" id="PRU01356"/>
    </source>
</evidence>
<feature type="disulfide bond" evidence="15">
    <location>
        <begin position="31"/>
        <end position="62"/>
    </location>
</feature>
<feature type="signal peptide" evidence="17">
    <location>
        <begin position="1"/>
        <end position="18"/>
    </location>
</feature>
<dbReference type="Proteomes" id="UP000024837">
    <property type="component" value="Unassembled WGS sequence"/>
</dbReference>
<keyword evidence="20" id="KW-1185">Reference proteome</keyword>
<keyword evidence="13" id="KW-0325">Glycoprotein</keyword>
<evidence type="ECO:0000256" key="4">
    <source>
        <dbReference type="ARBA" id="ARBA00022475"/>
    </source>
</evidence>
<sequence length="174" mass="17067">MKFISTVTAFSVIATISAQGDISLPQCAEPCIENGGSSSNCDATDYACQCSDTAALGAILTCVESTCGPSQVPAIIAAASAICADFGGAQFPEASSSTFAASMSSTNSENAPRASTSKATATSSIRTTYEGGSTTVGQQTPGATSTEVSNGAAKPSMRGGIGPAVAFVGLLAAL</sequence>
<feature type="compositionally biased region" description="Polar residues" evidence="16">
    <location>
        <begin position="130"/>
        <end position="149"/>
    </location>
</feature>
<name>W7IB91_9PEZI</name>
<dbReference type="SMART" id="SM00747">
    <property type="entry name" value="CFEM"/>
    <property type="match status" value="1"/>
</dbReference>
<evidence type="ECO:0000256" key="6">
    <source>
        <dbReference type="ARBA" id="ARBA00022617"/>
    </source>
</evidence>
<dbReference type="GO" id="GO:0005576">
    <property type="term" value="C:extracellular region"/>
    <property type="evidence" value="ECO:0007669"/>
    <property type="project" value="UniProtKB-SubCell"/>
</dbReference>
<evidence type="ECO:0000256" key="10">
    <source>
        <dbReference type="ARBA" id="ARBA00023004"/>
    </source>
</evidence>
<dbReference type="InterPro" id="IPR008427">
    <property type="entry name" value="Extracellular_membr_CFEM_dom"/>
</dbReference>
<dbReference type="GO" id="GO:0098552">
    <property type="term" value="C:side of membrane"/>
    <property type="evidence" value="ECO:0007669"/>
    <property type="project" value="UniProtKB-KW"/>
</dbReference>
<keyword evidence="12 15" id="KW-1015">Disulfide bond</keyword>
<evidence type="ECO:0000256" key="7">
    <source>
        <dbReference type="ARBA" id="ARBA00022622"/>
    </source>
</evidence>
<evidence type="ECO:0000256" key="9">
    <source>
        <dbReference type="ARBA" id="ARBA00022729"/>
    </source>
</evidence>
<protein>
    <recommendedName>
        <fullName evidence="18">CFEM domain-containing protein</fullName>
    </recommendedName>
</protein>
<evidence type="ECO:0000256" key="3">
    <source>
        <dbReference type="ARBA" id="ARBA00010031"/>
    </source>
</evidence>